<dbReference type="Pfam" id="PF04148">
    <property type="entry name" value="Erv26"/>
    <property type="match status" value="1"/>
</dbReference>
<gene>
    <name evidence="7" type="ORF">LENED_000519</name>
</gene>
<dbReference type="InterPro" id="IPR007277">
    <property type="entry name" value="Svp26/Tex261"/>
</dbReference>
<accession>A0A1Q3DVQ4</accession>
<organism evidence="7 8">
    <name type="scientific">Lentinula edodes</name>
    <name type="common">Shiitake mushroom</name>
    <name type="synonym">Lentinus edodes</name>
    <dbReference type="NCBI Taxonomy" id="5353"/>
    <lineage>
        <taxon>Eukaryota</taxon>
        <taxon>Fungi</taxon>
        <taxon>Dikarya</taxon>
        <taxon>Basidiomycota</taxon>
        <taxon>Agaricomycotina</taxon>
        <taxon>Agaricomycetes</taxon>
        <taxon>Agaricomycetidae</taxon>
        <taxon>Agaricales</taxon>
        <taxon>Marasmiineae</taxon>
        <taxon>Omphalotaceae</taxon>
        <taxon>Lentinula</taxon>
    </lineage>
</organism>
<evidence type="ECO:0000256" key="6">
    <source>
        <dbReference type="SAM" id="Phobius"/>
    </source>
</evidence>
<comment type="subcellular location">
    <subcellularLocation>
        <location evidence="1">Membrane</location>
        <topology evidence="1">Multi-pass membrane protein</topology>
    </subcellularLocation>
</comment>
<keyword evidence="3 6" id="KW-0812">Transmembrane</keyword>
<evidence type="ECO:0000256" key="5">
    <source>
        <dbReference type="ARBA" id="ARBA00023136"/>
    </source>
</evidence>
<dbReference type="STRING" id="5353.A0A1Q3DVQ4"/>
<dbReference type="GO" id="GO:0000139">
    <property type="term" value="C:Golgi membrane"/>
    <property type="evidence" value="ECO:0007669"/>
    <property type="project" value="TreeGrafter"/>
</dbReference>
<keyword evidence="8" id="KW-1185">Reference proteome</keyword>
<evidence type="ECO:0000256" key="3">
    <source>
        <dbReference type="ARBA" id="ARBA00022692"/>
    </source>
</evidence>
<dbReference type="GO" id="GO:0030134">
    <property type="term" value="C:COPII-coated ER to Golgi transport vesicle"/>
    <property type="evidence" value="ECO:0007669"/>
    <property type="project" value="TreeGrafter"/>
</dbReference>
<comment type="caution">
    <text evidence="7">The sequence shown here is derived from an EMBL/GenBank/DDBJ whole genome shotgun (WGS) entry which is preliminary data.</text>
</comment>
<reference evidence="7 8" key="1">
    <citation type="submission" date="2016-08" db="EMBL/GenBank/DDBJ databases">
        <authorList>
            <consortium name="Lentinula edodes genome sequencing consortium"/>
            <person name="Sakamoto Y."/>
            <person name="Nakade K."/>
            <person name="Sato S."/>
            <person name="Yoshida Y."/>
            <person name="Miyazaki K."/>
            <person name="Natsume S."/>
            <person name="Konno N."/>
        </authorList>
    </citation>
    <scope>NUCLEOTIDE SEQUENCE [LARGE SCALE GENOMIC DNA]</scope>
    <source>
        <strain evidence="7 8">NBRC 111202</strain>
    </source>
</reference>
<dbReference type="GO" id="GO:0005789">
    <property type="term" value="C:endoplasmic reticulum membrane"/>
    <property type="evidence" value="ECO:0007669"/>
    <property type="project" value="TreeGrafter"/>
</dbReference>
<protein>
    <submittedName>
        <fullName evidence="7">DUF396-domain-containing protein</fullName>
    </submittedName>
</protein>
<keyword evidence="5 6" id="KW-0472">Membrane</keyword>
<evidence type="ECO:0000256" key="1">
    <source>
        <dbReference type="ARBA" id="ARBA00004141"/>
    </source>
</evidence>
<feature type="transmembrane region" description="Helical" evidence="6">
    <location>
        <begin position="6"/>
        <end position="28"/>
    </location>
</feature>
<feature type="transmembrane region" description="Helical" evidence="6">
    <location>
        <begin position="40"/>
        <end position="60"/>
    </location>
</feature>
<name>A0A1Q3DVQ4_LENED</name>
<evidence type="ECO:0000256" key="2">
    <source>
        <dbReference type="ARBA" id="ARBA00008096"/>
    </source>
</evidence>
<keyword evidence="4 6" id="KW-1133">Transmembrane helix</keyword>
<dbReference type="PANTHER" id="PTHR13144">
    <property type="entry name" value="TEX261 PROTEIN"/>
    <property type="match status" value="1"/>
</dbReference>
<dbReference type="EMBL" id="BDGU01000007">
    <property type="protein sequence ID" value="GAV99086.1"/>
    <property type="molecule type" value="Genomic_DNA"/>
</dbReference>
<sequence length="135" mass="15307">MGVLFYLSYVAILVTFAFITLSIASGLLYISELIEEHSQLAKIIIILFHVTLYFTDALPLKHTLFSIFCHMVYLQNFSNTWPVIPLTSFVFLASCLCKTPEELSRARGNNSSIIHRDPPTITQFRSGQLNRVLPP</sequence>
<proteinExistence type="inferred from homology"/>
<evidence type="ECO:0000313" key="7">
    <source>
        <dbReference type="EMBL" id="GAV99086.1"/>
    </source>
</evidence>
<evidence type="ECO:0000313" key="8">
    <source>
        <dbReference type="Proteomes" id="UP000188533"/>
    </source>
</evidence>
<dbReference type="GO" id="GO:0097020">
    <property type="term" value="F:COPII receptor activity"/>
    <property type="evidence" value="ECO:0007669"/>
    <property type="project" value="InterPro"/>
</dbReference>
<feature type="transmembrane region" description="Helical" evidence="6">
    <location>
        <begin position="80"/>
        <end position="97"/>
    </location>
</feature>
<dbReference type="GO" id="GO:0006888">
    <property type="term" value="P:endoplasmic reticulum to Golgi vesicle-mediated transport"/>
    <property type="evidence" value="ECO:0007669"/>
    <property type="project" value="InterPro"/>
</dbReference>
<evidence type="ECO:0000256" key="4">
    <source>
        <dbReference type="ARBA" id="ARBA00022989"/>
    </source>
</evidence>
<dbReference type="AlphaFoldDB" id="A0A1Q3DVQ4"/>
<comment type="similarity">
    <text evidence="2">Belongs to the SVP26 family.</text>
</comment>
<reference evidence="7 8" key="2">
    <citation type="submission" date="2017-02" db="EMBL/GenBank/DDBJ databases">
        <title>A genome survey and senescence transcriptome analysis in Lentinula edodes.</title>
        <authorList>
            <person name="Sakamoto Y."/>
            <person name="Nakade K."/>
            <person name="Sato S."/>
            <person name="Yoshida Y."/>
            <person name="Miyazaki K."/>
            <person name="Natsume S."/>
            <person name="Konno N."/>
        </authorList>
    </citation>
    <scope>NUCLEOTIDE SEQUENCE [LARGE SCALE GENOMIC DNA]</scope>
    <source>
        <strain evidence="7 8">NBRC 111202</strain>
    </source>
</reference>
<dbReference type="Proteomes" id="UP000188533">
    <property type="component" value="Unassembled WGS sequence"/>
</dbReference>
<dbReference type="PANTHER" id="PTHR13144:SF0">
    <property type="entry name" value="PROTEIN TEX261"/>
    <property type="match status" value="1"/>
</dbReference>